<dbReference type="PANTHER" id="PTHR22847:SF745">
    <property type="entry name" value="F-BOX_WD REPEAT-CONTAINING PROTEIN 7"/>
    <property type="match status" value="1"/>
</dbReference>
<evidence type="ECO:0000313" key="7">
    <source>
        <dbReference type="Proteomes" id="UP000294933"/>
    </source>
</evidence>
<evidence type="ECO:0000256" key="1">
    <source>
        <dbReference type="ARBA" id="ARBA00022574"/>
    </source>
</evidence>
<dbReference type="VEuPathDB" id="FungiDB:BD410DRAFT_773902"/>
<feature type="compositionally biased region" description="Basic and acidic residues" evidence="4">
    <location>
        <begin position="60"/>
        <end position="70"/>
    </location>
</feature>
<dbReference type="CDD" id="cd00200">
    <property type="entry name" value="WD40"/>
    <property type="match status" value="1"/>
</dbReference>
<dbReference type="EMBL" id="ML170196">
    <property type="protein sequence ID" value="TDL19458.1"/>
    <property type="molecule type" value="Genomic_DNA"/>
</dbReference>
<sequence length="714" mass="77628">MQPSATQAGPSASPSRPATTFSDFAWPNSTRSSMGFGLRSSTSSSPSRAGKLASKHARGLQKDAWSDSDTRNAFSGSRSLPPRFSKLLGTVLGSSFSPNSSRDDDVMVDGTFVAVPSAQTVTRPPSPTPSMNFSLISPPSPTSLTFPNGAGISLDVFSGARSSDITPKRSLFGSSHRRGESTSPSKIPSRLAKHLQLPRIWDALSSPGKKSRSKLHIADGLPLDGEEGELIDDEACFINATAVSGLDILALLPTELSLYVLLFLELPSVLACLSVSKHWRALANDPLIWRELFYRTPGWNIDLAAARRRSRTTSSTPIAASPIIGSNHRLGHALEEWSRGRRRLNSSGISSPVRNSISSSGCDGAKTSEDEDQNLDLAPLWLNWPDLYKTRMELDRRWVSGEPKTMRISGHEDSVYCLEFDAPSQTIITGSRDKTIKIWSLRSGRLQATLRGHGGSVLCLKFDKTGFMVSGSSDCTVFVWDLNALTKAALTKGEVGVPSAGGPELVQRVLKGHTGGVLDLRIDQNWIVSCSKDALIRVWCRKTLTLFTTLRGHEGPVNAVGLQGGKVVSASGDGKMMLWDIASSTRIRTFEGHDRGLACIEFKGDYIVSGSNDCKIKVWSAETGECIRTLVGHDLLVRALSFDPESRRLVSASYDKSVKVWDLATGKMVREFKNSHSSHIFDVKFDACRIVSTSHDQKVVVLDFSQDLDTSLFI</sequence>
<feature type="region of interest" description="Disordered" evidence="4">
    <location>
        <begin position="167"/>
        <end position="188"/>
    </location>
</feature>
<keyword evidence="1 3" id="KW-0853">WD repeat</keyword>
<protein>
    <submittedName>
        <fullName evidence="6">WD40 repeat-like protein</fullName>
    </submittedName>
</protein>
<feature type="repeat" description="WD" evidence="3">
    <location>
        <begin position="550"/>
        <end position="589"/>
    </location>
</feature>
<dbReference type="InterPro" id="IPR020472">
    <property type="entry name" value="WD40_PAC1"/>
</dbReference>
<dbReference type="InterPro" id="IPR001680">
    <property type="entry name" value="WD40_rpt"/>
</dbReference>
<proteinExistence type="predicted"/>
<dbReference type="PROSITE" id="PS50181">
    <property type="entry name" value="FBOX"/>
    <property type="match status" value="1"/>
</dbReference>
<dbReference type="PROSITE" id="PS50082">
    <property type="entry name" value="WD_REPEATS_2"/>
    <property type="match status" value="6"/>
</dbReference>
<gene>
    <name evidence="6" type="ORF">BD410DRAFT_773902</name>
</gene>
<keyword evidence="2" id="KW-0677">Repeat</keyword>
<dbReference type="Gene3D" id="2.130.10.10">
    <property type="entry name" value="YVTN repeat-like/Quinoprotein amine dehydrogenase"/>
    <property type="match status" value="2"/>
</dbReference>
<dbReference type="PRINTS" id="PR00320">
    <property type="entry name" value="GPROTEINBRPT"/>
</dbReference>
<evidence type="ECO:0000256" key="4">
    <source>
        <dbReference type="SAM" id="MobiDB-lite"/>
    </source>
</evidence>
<evidence type="ECO:0000313" key="6">
    <source>
        <dbReference type="EMBL" id="TDL19458.1"/>
    </source>
</evidence>
<feature type="domain" description="F-box" evidence="5">
    <location>
        <begin position="246"/>
        <end position="292"/>
    </location>
</feature>
<dbReference type="PROSITE" id="PS50294">
    <property type="entry name" value="WD_REPEATS_REGION"/>
    <property type="match status" value="5"/>
</dbReference>
<dbReference type="SUPFAM" id="SSF81383">
    <property type="entry name" value="F-box domain"/>
    <property type="match status" value="1"/>
</dbReference>
<keyword evidence="7" id="KW-1185">Reference proteome</keyword>
<feature type="repeat" description="WD" evidence="3">
    <location>
        <begin position="450"/>
        <end position="483"/>
    </location>
</feature>
<dbReference type="Gene3D" id="1.20.1280.50">
    <property type="match status" value="1"/>
</dbReference>
<dbReference type="InterPro" id="IPR015943">
    <property type="entry name" value="WD40/YVTN_repeat-like_dom_sf"/>
</dbReference>
<dbReference type="OrthoDB" id="19711at2759"/>
<dbReference type="STRING" id="50990.A0A4Y7PWQ7"/>
<feature type="region of interest" description="Disordered" evidence="4">
    <location>
        <begin position="1"/>
        <end position="82"/>
    </location>
</feature>
<dbReference type="SUPFAM" id="SSF50978">
    <property type="entry name" value="WD40 repeat-like"/>
    <property type="match status" value="1"/>
</dbReference>
<feature type="repeat" description="WD" evidence="3">
    <location>
        <begin position="630"/>
        <end position="671"/>
    </location>
</feature>
<feature type="compositionally biased region" description="Low complexity" evidence="4">
    <location>
        <begin position="345"/>
        <end position="361"/>
    </location>
</feature>
<evidence type="ECO:0000256" key="2">
    <source>
        <dbReference type="ARBA" id="ARBA00022737"/>
    </source>
</evidence>
<feature type="repeat" description="WD" evidence="3">
    <location>
        <begin position="408"/>
        <end position="449"/>
    </location>
</feature>
<dbReference type="InterPro" id="IPR036322">
    <property type="entry name" value="WD40_repeat_dom_sf"/>
</dbReference>
<feature type="repeat" description="WD" evidence="3">
    <location>
        <begin position="590"/>
        <end position="629"/>
    </location>
</feature>
<dbReference type="PROSITE" id="PS00678">
    <property type="entry name" value="WD_REPEATS_1"/>
    <property type="match status" value="3"/>
</dbReference>
<name>A0A4Y7PWQ7_9AGAM</name>
<dbReference type="Pfam" id="PF12937">
    <property type="entry name" value="F-box-like"/>
    <property type="match status" value="1"/>
</dbReference>
<evidence type="ECO:0000259" key="5">
    <source>
        <dbReference type="PROSITE" id="PS50181"/>
    </source>
</evidence>
<dbReference type="AlphaFoldDB" id="A0A4Y7PWQ7"/>
<accession>A0A4Y7PWQ7</accession>
<dbReference type="SMART" id="SM00320">
    <property type="entry name" value="WD40"/>
    <property type="match status" value="7"/>
</dbReference>
<dbReference type="InterPro" id="IPR019775">
    <property type="entry name" value="WD40_repeat_CS"/>
</dbReference>
<dbReference type="InterPro" id="IPR001810">
    <property type="entry name" value="F-box_dom"/>
</dbReference>
<dbReference type="PANTHER" id="PTHR22847">
    <property type="entry name" value="WD40 REPEAT PROTEIN"/>
    <property type="match status" value="1"/>
</dbReference>
<evidence type="ECO:0000256" key="3">
    <source>
        <dbReference type="PROSITE-ProRule" id="PRU00221"/>
    </source>
</evidence>
<feature type="compositionally biased region" description="Low complexity" evidence="4">
    <location>
        <begin position="32"/>
        <end position="47"/>
    </location>
</feature>
<reference evidence="6 7" key="1">
    <citation type="submission" date="2018-06" db="EMBL/GenBank/DDBJ databases">
        <title>A transcriptomic atlas of mushroom development highlights an independent origin of complex multicellularity.</title>
        <authorList>
            <consortium name="DOE Joint Genome Institute"/>
            <person name="Krizsan K."/>
            <person name="Almasi E."/>
            <person name="Merenyi Z."/>
            <person name="Sahu N."/>
            <person name="Viragh M."/>
            <person name="Koszo T."/>
            <person name="Mondo S."/>
            <person name="Kiss B."/>
            <person name="Balint B."/>
            <person name="Kues U."/>
            <person name="Barry K."/>
            <person name="Hegedus J.C."/>
            <person name="Henrissat B."/>
            <person name="Johnson J."/>
            <person name="Lipzen A."/>
            <person name="Ohm R."/>
            <person name="Nagy I."/>
            <person name="Pangilinan J."/>
            <person name="Yan J."/>
            <person name="Xiong Y."/>
            <person name="Grigoriev I.V."/>
            <person name="Hibbett D.S."/>
            <person name="Nagy L.G."/>
        </authorList>
    </citation>
    <scope>NUCLEOTIDE SEQUENCE [LARGE SCALE GENOMIC DNA]</scope>
    <source>
        <strain evidence="6 7">SZMC22713</strain>
    </source>
</reference>
<feature type="repeat" description="WD" evidence="3">
    <location>
        <begin position="510"/>
        <end position="539"/>
    </location>
</feature>
<dbReference type="SMART" id="SM00256">
    <property type="entry name" value="FBOX"/>
    <property type="match status" value="1"/>
</dbReference>
<feature type="region of interest" description="Disordered" evidence="4">
    <location>
        <begin position="344"/>
        <end position="370"/>
    </location>
</feature>
<dbReference type="InterPro" id="IPR036047">
    <property type="entry name" value="F-box-like_dom_sf"/>
</dbReference>
<organism evidence="6 7">
    <name type="scientific">Rickenella mellea</name>
    <dbReference type="NCBI Taxonomy" id="50990"/>
    <lineage>
        <taxon>Eukaryota</taxon>
        <taxon>Fungi</taxon>
        <taxon>Dikarya</taxon>
        <taxon>Basidiomycota</taxon>
        <taxon>Agaricomycotina</taxon>
        <taxon>Agaricomycetes</taxon>
        <taxon>Hymenochaetales</taxon>
        <taxon>Rickenellaceae</taxon>
        <taxon>Rickenella</taxon>
    </lineage>
</organism>
<feature type="compositionally biased region" description="Polar residues" evidence="4">
    <location>
        <begin position="1"/>
        <end position="31"/>
    </location>
</feature>
<dbReference type="Pfam" id="PF00400">
    <property type="entry name" value="WD40"/>
    <property type="match status" value="6"/>
</dbReference>
<dbReference type="Proteomes" id="UP000294933">
    <property type="component" value="Unassembled WGS sequence"/>
</dbReference>